<reference evidence="1 2" key="1">
    <citation type="journal article" date="2022" name="Genome Biol. Evol.">
        <title>The Spruce Budworm Genome: Reconstructing the Evolutionary History of Antifreeze Proteins.</title>
        <authorList>
            <person name="Beliveau C."/>
            <person name="Gagne P."/>
            <person name="Picq S."/>
            <person name="Vernygora O."/>
            <person name="Keeling C.I."/>
            <person name="Pinkney K."/>
            <person name="Doucet D."/>
            <person name="Wen F."/>
            <person name="Johnston J.S."/>
            <person name="Maaroufi H."/>
            <person name="Boyle B."/>
            <person name="Laroche J."/>
            <person name="Dewar K."/>
            <person name="Juretic N."/>
            <person name="Blackburn G."/>
            <person name="Nisole A."/>
            <person name="Brunet B."/>
            <person name="Brandao M."/>
            <person name="Lumley L."/>
            <person name="Duan J."/>
            <person name="Quan G."/>
            <person name="Lucarotti C.J."/>
            <person name="Roe A.D."/>
            <person name="Sperling F.A.H."/>
            <person name="Levesque R.C."/>
            <person name="Cusson M."/>
        </authorList>
    </citation>
    <scope>NUCLEOTIDE SEQUENCE [LARGE SCALE GENOMIC DNA]</scope>
    <source>
        <strain evidence="1">Glfc:IPQL:Cfum</strain>
    </source>
</reference>
<keyword evidence="2" id="KW-1185">Reference proteome</keyword>
<dbReference type="EMBL" id="CM046120">
    <property type="protein sequence ID" value="KAI8437435.1"/>
    <property type="molecule type" value="Genomic_DNA"/>
</dbReference>
<sequence length="323" mass="34751">MPSAMEIEPFSQPEWSDSTDSEPGPLPQLGYFVPVRCRCERATSHVCRRRRSQNLVTGSMHTPRPTIELLSTQTLRIAAGLRLGVGICESNNCVSCGAPVDRLGQMASPVPRAPADCPATPLSTTLSEGRSDGKRPDGMSLIPWKTGRALVWDATCTDTLASSYLTATTKRAGAAVDARERLKVTKYSCLGAQYNFFAFGVETLGPWGKGALELHRELSNRLREATGNPRAGSFLAQRIAIAVQRGNAACLASAFSLHKSAHTIVAHPESPRSRRSVSQCSCNSVSRRSSVAASPAPAQLPPLNNTMEMYVEPVVEDVSCLLI</sequence>
<name>A0ACC0KMB5_CHOFU</name>
<accession>A0ACC0KMB5</accession>
<comment type="caution">
    <text evidence="1">The sequence shown here is derived from an EMBL/GenBank/DDBJ whole genome shotgun (WGS) entry which is preliminary data.</text>
</comment>
<evidence type="ECO:0000313" key="2">
    <source>
        <dbReference type="Proteomes" id="UP001064048"/>
    </source>
</evidence>
<gene>
    <name evidence="1" type="ORF">MSG28_011758</name>
</gene>
<proteinExistence type="predicted"/>
<protein>
    <submittedName>
        <fullName evidence="1">Uncharacterized protein</fullName>
    </submittedName>
</protein>
<organism evidence="1 2">
    <name type="scientific">Choristoneura fumiferana</name>
    <name type="common">Spruce budworm moth</name>
    <name type="synonym">Archips fumiferana</name>
    <dbReference type="NCBI Taxonomy" id="7141"/>
    <lineage>
        <taxon>Eukaryota</taxon>
        <taxon>Metazoa</taxon>
        <taxon>Ecdysozoa</taxon>
        <taxon>Arthropoda</taxon>
        <taxon>Hexapoda</taxon>
        <taxon>Insecta</taxon>
        <taxon>Pterygota</taxon>
        <taxon>Neoptera</taxon>
        <taxon>Endopterygota</taxon>
        <taxon>Lepidoptera</taxon>
        <taxon>Glossata</taxon>
        <taxon>Ditrysia</taxon>
        <taxon>Tortricoidea</taxon>
        <taxon>Tortricidae</taxon>
        <taxon>Tortricinae</taxon>
        <taxon>Choristoneura</taxon>
    </lineage>
</organism>
<dbReference type="Proteomes" id="UP001064048">
    <property type="component" value="Chromosome 20"/>
</dbReference>
<evidence type="ECO:0000313" key="1">
    <source>
        <dbReference type="EMBL" id="KAI8437435.1"/>
    </source>
</evidence>